<gene>
    <name evidence="1" type="ORF">V6N11_058600</name>
</gene>
<keyword evidence="2" id="KW-1185">Reference proteome</keyword>
<evidence type="ECO:0000313" key="1">
    <source>
        <dbReference type="EMBL" id="KAK9044706.1"/>
    </source>
</evidence>
<reference evidence="1 2" key="1">
    <citation type="journal article" date="2024" name="G3 (Bethesda)">
        <title>Genome assembly of Hibiscus sabdariffa L. provides insights into metabolisms of medicinal natural products.</title>
        <authorList>
            <person name="Kim T."/>
        </authorList>
    </citation>
    <scope>NUCLEOTIDE SEQUENCE [LARGE SCALE GENOMIC DNA]</scope>
    <source>
        <strain evidence="1">TK-2024</strain>
        <tissue evidence="1">Old leaves</tissue>
    </source>
</reference>
<proteinExistence type="predicted"/>
<sequence>MHEPGGTRVGEWEVLWVKSMEAVVRKLVRWLHRGKGEGALGLRQRKVVNGARKVGGNSMLKAWESFSV</sequence>
<protein>
    <submittedName>
        <fullName evidence="1">Uncharacterized protein</fullName>
    </submittedName>
</protein>
<accession>A0ABR2U5A9</accession>
<dbReference type="EMBL" id="JBBPBN010000002">
    <property type="protein sequence ID" value="KAK9044706.1"/>
    <property type="molecule type" value="Genomic_DNA"/>
</dbReference>
<evidence type="ECO:0000313" key="2">
    <source>
        <dbReference type="Proteomes" id="UP001396334"/>
    </source>
</evidence>
<comment type="caution">
    <text evidence="1">The sequence shown here is derived from an EMBL/GenBank/DDBJ whole genome shotgun (WGS) entry which is preliminary data.</text>
</comment>
<dbReference type="Proteomes" id="UP001396334">
    <property type="component" value="Unassembled WGS sequence"/>
</dbReference>
<name>A0ABR2U5A9_9ROSI</name>
<organism evidence="1 2">
    <name type="scientific">Hibiscus sabdariffa</name>
    <name type="common">roselle</name>
    <dbReference type="NCBI Taxonomy" id="183260"/>
    <lineage>
        <taxon>Eukaryota</taxon>
        <taxon>Viridiplantae</taxon>
        <taxon>Streptophyta</taxon>
        <taxon>Embryophyta</taxon>
        <taxon>Tracheophyta</taxon>
        <taxon>Spermatophyta</taxon>
        <taxon>Magnoliopsida</taxon>
        <taxon>eudicotyledons</taxon>
        <taxon>Gunneridae</taxon>
        <taxon>Pentapetalae</taxon>
        <taxon>rosids</taxon>
        <taxon>malvids</taxon>
        <taxon>Malvales</taxon>
        <taxon>Malvaceae</taxon>
        <taxon>Malvoideae</taxon>
        <taxon>Hibiscus</taxon>
    </lineage>
</organism>